<evidence type="ECO:0000313" key="2">
    <source>
        <dbReference type="EMBL" id="OGK22640.1"/>
    </source>
</evidence>
<proteinExistence type="predicted"/>
<evidence type="ECO:0000256" key="1">
    <source>
        <dbReference type="SAM" id="Phobius"/>
    </source>
</evidence>
<dbReference type="AlphaFoldDB" id="A0A1F7GUE5"/>
<dbReference type="Proteomes" id="UP000177159">
    <property type="component" value="Unassembled WGS sequence"/>
</dbReference>
<keyword evidence="1" id="KW-0812">Transmembrane</keyword>
<protein>
    <submittedName>
        <fullName evidence="2">Uncharacterized protein</fullName>
    </submittedName>
</protein>
<comment type="caution">
    <text evidence="2">The sequence shown here is derived from an EMBL/GenBank/DDBJ whole genome shotgun (WGS) entry which is preliminary data.</text>
</comment>
<name>A0A1F7GUE5_9BACT</name>
<sequence length="65" mass="7224">MNIPVYIAVSVVIIMVWHFMFNTNPKDFGIMQMAGVFVLGGAIGWFMNSLEAGLLMSIILSLIFI</sequence>
<feature type="transmembrane region" description="Helical" evidence="1">
    <location>
        <begin position="6"/>
        <end position="24"/>
    </location>
</feature>
<keyword evidence="1" id="KW-1133">Transmembrane helix</keyword>
<reference evidence="2 3" key="1">
    <citation type="journal article" date="2016" name="Nat. Commun.">
        <title>Thousands of microbial genomes shed light on interconnected biogeochemical processes in an aquifer system.</title>
        <authorList>
            <person name="Anantharaman K."/>
            <person name="Brown C.T."/>
            <person name="Hug L.A."/>
            <person name="Sharon I."/>
            <person name="Castelle C.J."/>
            <person name="Probst A.J."/>
            <person name="Thomas B.C."/>
            <person name="Singh A."/>
            <person name="Wilkins M.J."/>
            <person name="Karaoz U."/>
            <person name="Brodie E.L."/>
            <person name="Williams K.H."/>
            <person name="Hubbard S.S."/>
            <person name="Banfield J.F."/>
        </authorList>
    </citation>
    <scope>NUCLEOTIDE SEQUENCE [LARGE SCALE GENOMIC DNA]</scope>
</reference>
<dbReference type="EMBL" id="MFZM01000037">
    <property type="protein sequence ID" value="OGK22640.1"/>
    <property type="molecule type" value="Genomic_DNA"/>
</dbReference>
<evidence type="ECO:0000313" key="3">
    <source>
        <dbReference type="Proteomes" id="UP000177159"/>
    </source>
</evidence>
<gene>
    <name evidence="2" type="ORF">A3C24_00425</name>
</gene>
<organism evidence="2 3">
    <name type="scientific">Candidatus Roizmanbacteria bacterium RIFCSPHIGHO2_02_FULL_37_24</name>
    <dbReference type="NCBI Taxonomy" id="1802037"/>
    <lineage>
        <taxon>Bacteria</taxon>
        <taxon>Candidatus Roizmaniibacteriota</taxon>
    </lineage>
</organism>
<accession>A0A1F7GUE5</accession>
<feature type="transmembrane region" description="Helical" evidence="1">
    <location>
        <begin position="36"/>
        <end position="64"/>
    </location>
</feature>
<keyword evidence="1" id="KW-0472">Membrane</keyword>